<sequence>MPTLEAGGDVATTITTTTTTTITSATTEVVEVDALVDELPAGTPATTAAAVVETISNDNALPSPPPLSATAAALDAAAAGATLTSLRLLQRIQTALVATLRGSRRVAPALAVKAPQLACHPALFLAGYAADRAVAGAQPPPLPPASGRGHRSQRQKQQPQQIRAQEHYAEKEVQQESLRVLMAEASKLAATTSSVVVLQLLQHGGSRVALATAAHLGHAVLQPHPELHPQLLLPLVHLLAFSTWAERVDARGLLSRRFEPHQALPTRAALCAWLERLNGPHKGPFLELLMCALLRAACGCRRGALPPGLIAVSMAEQDTADDAAVQTGTGTLSHNGSGEPAAGDAAVPRGPSTSCGEVTAAAHCPVWLDSGTATLVTERPGKSPQPRPGRPGPCL</sequence>
<gene>
    <name evidence="2" type="ORF">VaNZ11_012568</name>
</gene>
<feature type="non-terminal residue" evidence="2">
    <location>
        <position position="395"/>
    </location>
</feature>
<comment type="caution">
    <text evidence="2">The sequence shown here is derived from an EMBL/GenBank/DDBJ whole genome shotgun (WGS) entry which is preliminary data.</text>
</comment>
<accession>A0ABQ5SE92</accession>
<evidence type="ECO:0000256" key="1">
    <source>
        <dbReference type="SAM" id="MobiDB-lite"/>
    </source>
</evidence>
<organism evidence="2 3">
    <name type="scientific">Volvox africanus</name>
    <dbReference type="NCBI Taxonomy" id="51714"/>
    <lineage>
        <taxon>Eukaryota</taxon>
        <taxon>Viridiplantae</taxon>
        <taxon>Chlorophyta</taxon>
        <taxon>core chlorophytes</taxon>
        <taxon>Chlorophyceae</taxon>
        <taxon>CS clade</taxon>
        <taxon>Chlamydomonadales</taxon>
        <taxon>Volvocaceae</taxon>
        <taxon>Volvox</taxon>
    </lineage>
</organism>
<feature type="region of interest" description="Disordered" evidence="1">
    <location>
        <begin position="326"/>
        <end position="352"/>
    </location>
</feature>
<reference evidence="2 3" key="1">
    <citation type="journal article" date="2023" name="IScience">
        <title>Expanded male sex-determining region conserved during the evolution of homothallism in the green alga Volvox.</title>
        <authorList>
            <person name="Yamamoto K."/>
            <person name="Matsuzaki R."/>
            <person name="Mahakham W."/>
            <person name="Heman W."/>
            <person name="Sekimoto H."/>
            <person name="Kawachi M."/>
            <person name="Minakuchi Y."/>
            <person name="Toyoda A."/>
            <person name="Nozaki H."/>
        </authorList>
    </citation>
    <scope>NUCLEOTIDE SEQUENCE [LARGE SCALE GENOMIC DNA]</scope>
    <source>
        <strain evidence="2 3">NIES-4468</strain>
    </source>
</reference>
<evidence type="ECO:0000313" key="2">
    <source>
        <dbReference type="EMBL" id="GLI68247.1"/>
    </source>
</evidence>
<feature type="region of interest" description="Disordered" evidence="1">
    <location>
        <begin position="376"/>
        <end position="395"/>
    </location>
</feature>
<feature type="compositionally biased region" description="Pro residues" evidence="1">
    <location>
        <begin position="383"/>
        <end position="395"/>
    </location>
</feature>
<feature type="region of interest" description="Disordered" evidence="1">
    <location>
        <begin position="135"/>
        <end position="169"/>
    </location>
</feature>
<dbReference type="Proteomes" id="UP001165090">
    <property type="component" value="Unassembled WGS sequence"/>
</dbReference>
<dbReference type="EMBL" id="BSDZ01000079">
    <property type="protein sequence ID" value="GLI68247.1"/>
    <property type="molecule type" value="Genomic_DNA"/>
</dbReference>
<name>A0ABQ5SE92_9CHLO</name>
<evidence type="ECO:0000313" key="3">
    <source>
        <dbReference type="Proteomes" id="UP001165090"/>
    </source>
</evidence>
<protein>
    <submittedName>
        <fullName evidence="2">Uncharacterized protein</fullName>
    </submittedName>
</protein>
<keyword evidence="3" id="KW-1185">Reference proteome</keyword>
<feature type="compositionally biased region" description="Polar residues" evidence="1">
    <location>
        <begin position="326"/>
        <end position="336"/>
    </location>
</feature>
<proteinExistence type="predicted"/>